<dbReference type="NCBIfam" id="TIGR02282">
    <property type="entry name" value="MltB"/>
    <property type="match status" value="1"/>
</dbReference>
<accession>A0A839ILE0</accession>
<dbReference type="PANTHER" id="PTHR30163">
    <property type="entry name" value="MEMBRANE-BOUND LYTIC MUREIN TRANSGLYCOSYLASE B"/>
    <property type="match status" value="1"/>
</dbReference>
<proteinExistence type="predicted"/>
<reference evidence="3 4" key="1">
    <citation type="submission" date="2020-08" db="EMBL/GenBank/DDBJ databases">
        <title>Oceanospirillum sp. nov. isolated from marine sediment.</title>
        <authorList>
            <person name="Ji X."/>
        </authorList>
    </citation>
    <scope>NUCLEOTIDE SEQUENCE [LARGE SCALE GENOMIC DNA]</scope>
    <source>
        <strain evidence="3 4">D5</strain>
    </source>
</reference>
<name>A0A839ILE0_9GAMM</name>
<dbReference type="GO" id="GO:0009253">
    <property type="term" value="P:peptidoglycan catabolic process"/>
    <property type="evidence" value="ECO:0007669"/>
    <property type="project" value="TreeGrafter"/>
</dbReference>
<feature type="domain" description="Transglycosylase SLT" evidence="2">
    <location>
        <begin position="56"/>
        <end position="348"/>
    </location>
</feature>
<dbReference type="InterPro" id="IPR011757">
    <property type="entry name" value="Lytic_transglycosylase_MltB"/>
</dbReference>
<evidence type="ECO:0000259" key="2">
    <source>
        <dbReference type="Pfam" id="PF13406"/>
    </source>
</evidence>
<dbReference type="InterPro" id="IPR043426">
    <property type="entry name" value="MltB-like"/>
</dbReference>
<feature type="active site" evidence="1">
    <location>
        <position position="152"/>
    </location>
</feature>
<dbReference type="AlphaFoldDB" id="A0A839ILE0"/>
<dbReference type="SUPFAM" id="SSF53955">
    <property type="entry name" value="Lysozyme-like"/>
    <property type="match status" value="1"/>
</dbReference>
<keyword evidence="4" id="KW-1185">Reference proteome</keyword>
<sequence length="357" mass="40402">MEYKIFSKKRFFHNLKNLGVIAVLLPASAIGYAAKQDAASATGQQSDADTSGYERQVWVDDFINELVQQHNFNPDQLKTLLDKAEKKQSILDAISRPAERHLQWKDYRKIFLTEKRIRGGVSFMRKYRAELERAELIYGVSKEVIVAIIGVETFYGRIKGSYRVVDALSTLGFDYPPRAEFFRKQLKEYLILAREEGIDPFSVTGSYAGAMGYPQFIPSSYRAFAVDFDGDKKRNIWNNPVDAIGSVANYFKEHGWQKNAEVVLKAKVEGEAYKSVVNVSLKPEHTVSELRAVGFSSQSNSKVSGDATAMQLEGARGTEYWLGLNNFYVITRYNHSKLYAMAVHQLSQEIKKADQNG</sequence>
<dbReference type="Pfam" id="PF13406">
    <property type="entry name" value="SLT_2"/>
    <property type="match status" value="1"/>
</dbReference>
<dbReference type="Proteomes" id="UP000565262">
    <property type="component" value="Unassembled WGS sequence"/>
</dbReference>
<protein>
    <submittedName>
        <fullName evidence="3">Lytic murein transglycosylase B</fullName>
    </submittedName>
</protein>
<evidence type="ECO:0000256" key="1">
    <source>
        <dbReference type="PIRSR" id="PIRSR611757-1"/>
    </source>
</evidence>
<evidence type="ECO:0000313" key="4">
    <source>
        <dbReference type="Proteomes" id="UP000565262"/>
    </source>
</evidence>
<dbReference type="Gene3D" id="1.10.530.10">
    <property type="match status" value="1"/>
</dbReference>
<comment type="caution">
    <text evidence="3">The sequence shown here is derived from an EMBL/GenBank/DDBJ whole genome shotgun (WGS) entry which is preliminary data.</text>
</comment>
<organism evidence="3 4">
    <name type="scientific">Oceanospirillum sediminis</name>
    <dbReference type="NCBI Taxonomy" id="2760088"/>
    <lineage>
        <taxon>Bacteria</taxon>
        <taxon>Pseudomonadati</taxon>
        <taxon>Pseudomonadota</taxon>
        <taxon>Gammaproteobacteria</taxon>
        <taxon>Oceanospirillales</taxon>
        <taxon>Oceanospirillaceae</taxon>
        <taxon>Oceanospirillum</taxon>
    </lineage>
</organism>
<evidence type="ECO:0000313" key="3">
    <source>
        <dbReference type="EMBL" id="MBB1485510.1"/>
    </source>
</evidence>
<dbReference type="EMBL" id="JACJFM010000002">
    <property type="protein sequence ID" value="MBB1485510.1"/>
    <property type="molecule type" value="Genomic_DNA"/>
</dbReference>
<dbReference type="PANTHER" id="PTHR30163:SF9">
    <property type="entry name" value="MEMBRANE-BOUND LYTIC MUREIN TRANSGLYCOSYLASE B"/>
    <property type="match status" value="1"/>
</dbReference>
<dbReference type="InterPro" id="IPR031304">
    <property type="entry name" value="SLT_2"/>
</dbReference>
<gene>
    <name evidence="3" type="primary">mltB</name>
    <name evidence="3" type="ORF">H4O21_02655</name>
</gene>
<dbReference type="FunFam" id="1.10.8.350:FF:000001">
    <property type="entry name" value="Lytic murein transglycosylase B"/>
    <property type="match status" value="1"/>
</dbReference>
<dbReference type="InterPro" id="IPR023346">
    <property type="entry name" value="Lysozyme-like_dom_sf"/>
</dbReference>
<dbReference type="Gene3D" id="1.10.8.350">
    <property type="entry name" value="Bacterial muramidase"/>
    <property type="match status" value="1"/>
</dbReference>
<dbReference type="GO" id="GO:0008933">
    <property type="term" value="F:peptidoglycan lytic transglycosylase activity"/>
    <property type="evidence" value="ECO:0007669"/>
    <property type="project" value="TreeGrafter"/>
</dbReference>
<dbReference type="CDD" id="cd13399">
    <property type="entry name" value="Slt35-like"/>
    <property type="match status" value="1"/>
</dbReference>